<dbReference type="AlphaFoldDB" id="A0A8S2B053"/>
<evidence type="ECO:0000256" key="2">
    <source>
        <dbReference type="ARBA" id="ARBA00013194"/>
    </source>
</evidence>
<dbReference type="InterPro" id="IPR046357">
    <property type="entry name" value="PPIase_dom_sf"/>
</dbReference>
<feature type="domain" description="PPIase FKBP-type" evidence="7">
    <location>
        <begin position="287"/>
        <end position="385"/>
    </location>
</feature>
<evidence type="ECO:0000256" key="1">
    <source>
        <dbReference type="ARBA" id="ARBA00000971"/>
    </source>
</evidence>
<evidence type="ECO:0000256" key="5">
    <source>
        <dbReference type="PROSITE-ProRule" id="PRU00277"/>
    </source>
</evidence>
<reference evidence="8" key="1">
    <citation type="submission" date="2021-01" db="EMBL/GenBank/DDBJ databases">
        <authorList>
            <person name="Bezrukov I."/>
        </authorList>
    </citation>
    <scope>NUCLEOTIDE SEQUENCE</scope>
</reference>
<evidence type="ECO:0000313" key="9">
    <source>
        <dbReference type="Proteomes" id="UP000682877"/>
    </source>
</evidence>
<proteinExistence type="predicted"/>
<evidence type="ECO:0000256" key="6">
    <source>
        <dbReference type="SAM" id="MobiDB-lite"/>
    </source>
</evidence>
<organism evidence="8 9">
    <name type="scientific">Arabidopsis arenosa</name>
    <name type="common">Sand rock-cress</name>
    <name type="synonym">Cardaminopsis arenosa</name>
    <dbReference type="NCBI Taxonomy" id="38785"/>
    <lineage>
        <taxon>Eukaryota</taxon>
        <taxon>Viridiplantae</taxon>
        <taxon>Streptophyta</taxon>
        <taxon>Embryophyta</taxon>
        <taxon>Tracheophyta</taxon>
        <taxon>Spermatophyta</taxon>
        <taxon>Magnoliopsida</taxon>
        <taxon>eudicotyledons</taxon>
        <taxon>Gunneridae</taxon>
        <taxon>Pentapetalae</taxon>
        <taxon>rosids</taxon>
        <taxon>malvids</taxon>
        <taxon>Brassicales</taxon>
        <taxon>Brassicaceae</taxon>
        <taxon>Camelineae</taxon>
        <taxon>Arabidopsis</taxon>
    </lineage>
</organism>
<keyword evidence="3 5" id="KW-0697">Rotamase</keyword>
<dbReference type="PANTHER" id="PTHR43811:SF19">
    <property type="entry name" value="39 KDA FK506-BINDING NUCLEAR PROTEIN"/>
    <property type="match status" value="1"/>
</dbReference>
<dbReference type="Proteomes" id="UP000682877">
    <property type="component" value="Chromosome 7"/>
</dbReference>
<feature type="domain" description="PPIase FKBP-type" evidence="7">
    <location>
        <begin position="422"/>
        <end position="507"/>
    </location>
</feature>
<keyword evidence="9" id="KW-1185">Reference proteome</keyword>
<dbReference type="InterPro" id="IPR001179">
    <property type="entry name" value="PPIase_FKBP_dom"/>
</dbReference>
<evidence type="ECO:0000313" key="8">
    <source>
        <dbReference type="EMBL" id="CAE6202560.1"/>
    </source>
</evidence>
<dbReference type="Gene3D" id="3.10.50.40">
    <property type="match status" value="2"/>
</dbReference>
<keyword evidence="4 5" id="KW-0413">Isomerase</keyword>
<dbReference type="EMBL" id="LR999457">
    <property type="protein sequence ID" value="CAE6202560.1"/>
    <property type="molecule type" value="Genomic_DNA"/>
</dbReference>
<dbReference type="SUPFAM" id="SSF54534">
    <property type="entry name" value="FKBP-like"/>
    <property type="match status" value="2"/>
</dbReference>
<gene>
    <name evidence="8" type="ORF">AARE701A_LOCUS19909</name>
</gene>
<dbReference type="Pfam" id="PF00254">
    <property type="entry name" value="FKBP_C"/>
    <property type="match status" value="2"/>
</dbReference>
<dbReference type="PANTHER" id="PTHR43811">
    <property type="entry name" value="FKBP-TYPE PEPTIDYL-PROLYL CIS-TRANS ISOMERASE FKPA"/>
    <property type="match status" value="1"/>
</dbReference>
<evidence type="ECO:0000256" key="4">
    <source>
        <dbReference type="ARBA" id="ARBA00023235"/>
    </source>
</evidence>
<feature type="region of interest" description="Disordered" evidence="6">
    <location>
        <begin position="85"/>
        <end position="127"/>
    </location>
</feature>
<dbReference type="GO" id="GO:0003755">
    <property type="term" value="F:peptidyl-prolyl cis-trans isomerase activity"/>
    <property type="evidence" value="ECO:0007669"/>
    <property type="project" value="UniProtKB-KW"/>
</dbReference>
<evidence type="ECO:0000256" key="3">
    <source>
        <dbReference type="ARBA" id="ARBA00023110"/>
    </source>
</evidence>
<evidence type="ECO:0000259" key="7">
    <source>
        <dbReference type="PROSITE" id="PS50059"/>
    </source>
</evidence>
<sequence length="530" mass="58533">MQKTRVNSGSSPLPPFPRSKRLCITPCLSLSFRSKHLFIFHGDLFPQGNKCHEVDVTMSEIIFEFSCDFGNDKIIECGVQIMTEEAEGSSSRQLDNYDTESSSSEDGNGEENIKTSKQTEYSDEVDIDEKESIYETGGDDNHLTDGDGDYEAEGFKFSEMENINTSKRMLPETRDNSGSSPVAQVGDRDQDKETIRFNQFQVIGAVPSVVSIKGRSFRVSLSYSHFRSRKTPLRFLLAGFGEQKMELRSTTKHKSGTIPSVIFSNTNGYKLEELVKGKPDGKKAVPGARISVRYIGKLQKNGKIFVDYSKTPFEFILGSGEVLQAFEFGVGGFLPGVESGVEGMLVGGKRRITVPPLMGYGKGGDGKLVPPNAWLVFEVELLDVSAGSSMIEATSDVTTHDNGLTIEVLVKGKPDGKIAVPGKWIRALYTGKLQKNGEIFDSKFSKRPKTFCLGGDHKLGLGFSFGITGMHVGEIRKITVPPVYGFVGKRVPRHAWLVFEVELVEVVDDGIYYDYDGCLLDYILEATRSR</sequence>
<protein>
    <recommendedName>
        <fullName evidence="2 5">peptidylprolyl isomerase</fullName>
        <ecNumber evidence="2 5">5.2.1.8</ecNumber>
    </recommendedName>
</protein>
<accession>A0A8S2B053</accession>
<feature type="region of interest" description="Disordered" evidence="6">
    <location>
        <begin position="166"/>
        <end position="188"/>
    </location>
</feature>
<name>A0A8S2B053_ARAAE</name>
<dbReference type="EC" id="5.2.1.8" evidence="2 5"/>
<comment type="catalytic activity">
    <reaction evidence="1 5">
        <text>[protein]-peptidylproline (omega=180) = [protein]-peptidylproline (omega=0)</text>
        <dbReference type="Rhea" id="RHEA:16237"/>
        <dbReference type="Rhea" id="RHEA-COMP:10747"/>
        <dbReference type="Rhea" id="RHEA-COMP:10748"/>
        <dbReference type="ChEBI" id="CHEBI:83833"/>
        <dbReference type="ChEBI" id="CHEBI:83834"/>
        <dbReference type="EC" id="5.2.1.8"/>
    </reaction>
</comment>
<dbReference type="PROSITE" id="PS50059">
    <property type="entry name" value="FKBP_PPIASE"/>
    <property type="match status" value="2"/>
</dbReference>